<dbReference type="EMBL" id="BK015810">
    <property type="protein sequence ID" value="DAE26142.1"/>
    <property type="molecule type" value="Genomic_DNA"/>
</dbReference>
<dbReference type="GO" id="GO:0006281">
    <property type="term" value="P:DNA repair"/>
    <property type="evidence" value="ECO:0007669"/>
    <property type="project" value="InterPro"/>
</dbReference>
<sequence>MQEKLLEKDMGNRTCRTFTIQGAFCGDKCFPSLNQYIAELGRNPRCGAKYKKQYVMIATNAIRRDLGRFQTDKPVILHYTFAEPRKGVKRDYGNIFALADKFIEDALRDCRVIPDDNPHYVRNFTHEFIYTDGDPFIRVEIEEVETP</sequence>
<dbReference type="GO" id="GO:0006310">
    <property type="term" value="P:DNA recombination"/>
    <property type="evidence" value="ECO:0007669"/>
    <property type="project" value="InterPro"/>
</dbReference>
<organism evidence="1">
    <name type="scientific">Myoviridae sp. ctxlX31</name>
    <dbReference type="NCBI Taxonomy" id="2827293"/>
    <lineage>
        <taxon>Viruses</taxon>
        <taxon>Duplodnaviria</taxon>
        <taxon>Heunggongvirae</taxon>
        <taxon>Uroviricota</taxon>
        <taxon>Caudoviricetes</taxon>
    </lineage>
</organism>
<dbReference type="InterPro" id="IPR036614">
    <property type="entry name" value="RusA-like_sf"/>
</dbReference>
<dbReference type="Gene3D" id="3.30.1330.70">
    <property type="entry name" value="Holliday junction resolvase RusA"/>
    <property type="match status" value="1"/>
</dbReference>
<evidence type="ECO:0000313" key="1">
    <source>
        <dbReference type="EMBL" id="DAE26142.1"/>
    </source>
</evidence>
<dbReference type="SUPFAM" id="SSF103084">
    <property type="entry name" value="Holliday junction resolvase RusA"/>
    <property type="match status" value="1"/>
</dbReference>
<dbReference type="GO" id="GO:0000287">
    <property type="term" value="F:magnesium ion binding"/>
    <property type="evidence" value="ECO:0007669"/>
    <property type="project" value="InterPro"/>
</dbReference>
<accession>A0A8S5R3U2</accession>
<reference evidence="1" key="1">
    <citation type="journal article" date="2021" name="Proc. Natl. Acad. Sci. U.S.A.">
        <title>A Catalog of Tens of Thousands of Viruses from Human Metagenomes Reveals Hidden Associations with Chronic Diseases.</title>
        <authorList>
            <person name="Tisza M.J."/>
            <person name="Buck C.B."/>
        </authorList>
    </citation>
    <scope>NUCLEOTIDE SEQUENCE</scope>
    <source>
        <strain evidence="1">CtxlX31</strain>
    </source>
</reference>
<name>A0A8S5R3U2_9CAUD</name>
<protein>
    <submittedName>
        <fullName evidence="1">Endodeoxyribonuclease RusA</fullName>
    </submittedName>
</protein>
<proteinExistence type="predicted"/>